<dbReference type="InterPro" id="IPR036097">
    <property type="entry name" value="HisK_dim/P_sf"/>
</dbReference>
<evidence type="ECO:0000256" key="11">
    <source>
        <dbReference type="SAM" id="Phobius"/>
    </source>
</evidence>
<evidence type="ECO:0000256" key="8">
    <source>
        <dbReference type="ARBA" id="ARBA00022989"/>
    </source>
</evidence>
<feature type="domain" description="Histidine kinase" evidence="12">
    <location>
        <begin position="242"/>
        <end position="452"/>
    </location>
</feature>
<evidence type="ECO:0000256" key="5">
    <source>
        <dbReference type="ARBA" id="ARBA00022679"/>
    </source>
</evidence>
<gene>
    <name evidence="14" type="ORF">ACIKP9_02465</name>
</gene>
<evidence type="ECO:0000313" key="14">
    <source>
        <dbReference type="EMBL" id="MFJ5445085.1"/>
    </source>
</evidence>
<dbReference type="InterPro" id="IPR003594">
    <property type="entry name" value="HATPase_dom"/>
</dbReference>
<evidence type="ECO:0000259" key="13">
    <source>
        <dbReference type="PROSITE" id="PS50885"/>
    </source>
</evidence>
<evidence type="ECO:0000256" key="6">
    <source>
        <dbReference type="ARBA" id="ARBA00022692"/>
    </source>
</evidence>
<protein>
    <recommendedName>
        <fullName evidence="3">histidine kinase</fullName>
        <ecNumber evidence="3">2.7.13.3</ecNumber>
    </recommendedName>
</protein>
<comment type="subcellular location">
    <subcellularLocation>
        <location evidence="2">Membrane</location>
    </subcellularLocation>
</comment>
<dbReference type="InterPro" id="IPR005467">
    <property type="entry name" value="His_kinase_dom"/>
</dbReference>
<dbReference type="PANTHER" id="PTHR45436">
    <property type="entry name" value="SENSOR HISTIDINE KINASE YKOH"/>
    <property type="match status" value="1"/>
</dbReference>
<comment type="catalytic activity">
    <reaction evidence="1">
        <text>ATP + protein L-histidine = ADP + protein N-phospho-L-histidine.</text>
        <dbReference type="EC" id="2.7.13.3"/>
    </reaction>
</comment>
<evidence type="ECO:0000256" key="4">
    <source>
        <dbReference type="ARBA" id="ARBA00022553"/>
    </source>
</evidence>
<proteinExistence type="predicted"/>
<keyword evidence="10 11" id="KW-0472">Membrane</keyword>
<keyword evidence="7 14" id="KW-0418">Kinase</keyword>
<feature type="transmembrane region" description="Helical" evidence="11">
    <location>
        <begin position="12"/>
        <end position="33"/>
    </location>
</feature>
<dbReference type="RefSeq" id="WP_400878852.1">
    <property type="nucleotide sequence ID" value="NZ_JBIWXY010000001.1"/>
</dbReference>
<evidence type="ECO:0000256" key="7">
    <source>
        <dbReference type="ARBA" id="ARBA00022777"/>
    </source>
</evidence>
<dbReference type="EMBL" id="JBIWXY010000001">
    <property type="protein sequence ID" value="MFJ5445085.1"/>
    <property type="molecule type" value="Genomic_DNA"/>
</dbReference>
<evidence type="ECO:0000259" key="12">
    <source>
        <dbReference type="PROSITE" id="PS50109"/>
    </source>
</evidence>
<keyword evidence="4" id="KW-0597">Phosphoprotein</keyword>
<dbReference type="Pfam" id="PF08521">
    <property type="entry name" value="2CSK_N"/>
    <property type="match status" value="1"/>
</dbReference>
<keyword evidence="8 11" id="KW-1133">Transmembrane helix</keyword>
<evidence type="ECO:0000256" key="9">
    <source>
        <dbReference type="ARBA" id="ARBA00023012"/>
    </source>
</evidence>
<dbReference type="PROSITE" id="PS50885">
    <property type="entry name" value="HAMP"/>
    <property type="match status" value="1"/>
</dbReference>
<evidence type="ECO:0000313" key="15">
    <source>
        <dbReference type="Proteomes" id="UP001617669"/>
    </source>
</evidence>
<organism evidence="14 15">
    <name type="scientific">Methylobacillus methanolivorans</name>
    <dbReference type="NCBI Taxonomy" id="1848927"/>
    <lineage>
        <taxon>Bacteria</taxon>
        <taxon>Pseudomonadati</taxon>
        <taxon>Pseudomonadota</taxon>
        <taxon>Betaproteobacteria</taxon>
        <taxon>Nitrosomonadales</taxon>
        <taxon>Methylophilaceae</taxon>
        <taxon>Methylobacillus</taxon>
    </lineage>
</organism>
<dbReference type="PRINTS" id="PR00344">
    <property type="entry name" value="BCTRLSENSOR"/>
</dbReference>
<comment type="caution">
    <text evidence="14">The sequence shown here is derived from an EMBL/GenBank/DDBJ whole genome shotgun (WGS) entry which is preliminary data.</text>
</comment>
<dbReference type="SUPFAM" id="SSF47384">
    <property type="entry name" value="Homodimeric domain of signal transducing histidine kinase"/>
    <property type="match status" value="1"/>
</dbReference>
<dbReference type="CDD" id="cd00082">
    <property type="entry name" value="HisKA"/>
    <property type="match status" value="1"/>
</dbReference>
<dbReference type="Gene3D" id="1.10.287.130">
    <property type="match status" value="1"/>
</dbReference>
<dbReference type="InterPro" id="IPR036890">
    <property type="entry name" value="HATPase_C_sf"/>
</dbReference>
<dbReference type="CDD" id="cd00075">
    <property type="entry name" value="HATPase"/>
    <property type="match status" value="1"/>
</dbReference>
<dbReference type="SMART" id="SM00388">
    <property type="entry name" value="HisKA"/>
    <property type="match status" value="1"/>
</dbReference>
<dbReference type="Pfam" id="PF02518">
    <property type="entry name" value="HATPase_c"/>
    <property type="match status" value="1"/>
</dbReference>
<dbReference type="InterPro" id="IPR003660">
    <property type="entry name" value="HAMP_dom"/>
</dbReference>
<evidence type="ECO:0000256" key="2">
    <source>
        <dbReference type="ARBA" id="ARBA00004370"/>
    </source>
</evidence>
<dbReference type="InterPro" id="IPR013727">
    <property type="entry name" value="2CSK_N"/>
</dbReference>
<keyword evidence="9" id="KW-0902">Two-component regulatory system</keyword>
<evidence type="ECO:0000256" key="10">
    <source>
        <dbReference type="ARBA" id="ARBA00023136"/>
    </source>
</evidence>
<dbReference type="InterPro" id="IPR003661">
    <property type="entry name" value="HisK_dim/P_dom"/>
</dbReference>
<dbReference type="PANTHER" id="PTHR45436:SF1">
    <property type="entry name" value="SENSOR PROTEIN QSEC"/>
    <property type="match status" value="1"/>
</dbReference>
<dbReference type="Pfam" id="PF00512">
    <property type="entry name" value="HisKA"/>
    <property type="match status" value="1"/>
</dbReference>
<keyword evidence="15" id="KW-1185">Reference proteome</keyword>
<dbReference type="InterPro" id="IPR004358">
    <property type="entry name" value="Sig_transdc_His_kin-like_C"/>
</dbReference>
<feature type="domain" description="HAMP" evidence="13">
    <location>
        <begin position="182"/>
        <end position="234"/>
    </location>
</feature>
<reference evidence="14 15" key="1">
    <citation type="submission" date="2024-11" db="EMBL/GenBank/DDBJ databases">
        <authorList>
            <person name="Kaparullina E.N."/>
            <person name="Delegan Y.A."/>
            <person name="Doronina N.V."/>
        </authorList>
    </citation>
    <scope>NUCLEOTIDE SEQUENCE [LARGE SCALE GENOMIC DNA]</scope>
    <source>
        <strain evidence="14 15">7sh_L</strain>
    </source>
</reference>
<dbReference type="Gene3D" id="3.30.565.10">
    <property type="entry name" value="Histidine kinase-like ATPase, C-terminal domain"/>
    <property type="match status" value="1"/>
</dbReference>
<feature type="transmembrane region" description="Helical" evidence="11">
    <location>
        <begin position="159"/>
        <end position="181"/>
    </location>
</feature>
<keyword evidence="5 14" id="KW-0808">Transferase</keyword>
<dbReference type="InterPro" id="IPR050428">
    <property type="entry name" value="TCS_sensor_his_kinase"/>
</dbReference>
<sequence>MIKAANSLRQKLLRWLLVALAALVAVGILTDYFMALEPAREVYDQHLLKLAYNMERSLPNEAEKWHDAYPQIENNLLRSEQDDYDSAKAAIFDLQGQLIAGVADLPIQVPTADNKPYFYEAEYQGVPIRVVAIKSPTLNAVLYLAETTYKRNRLVQKTLIHMIVPELIFAIFSIVVLWVGVGRGLQPLAQVRAQINDRSETDLSPIDEGQAPVEIREIIVALNSLLARLDHSLKLQNQFLANAAHQLRTPLAGLQMQLELASEQTPEERAQSHDRMLVSTRRIVRLANQLLALARAEGEGEVNKFITLDISTAIEDMAAEWLSRAYAKGIDLGLDLQPAKVNGSLWQIQEMLANLVDNALRYTPSHGNITIRCMQQHQDVLVEVEDNGPGIPQEQRENVFNRFYRLDEGPEGCGLGLAIVREIVRHHGGHITLEPANQAQGLIARIKLPSISVE</sequence>
<dbReference type="Proteomes" id="UP001617669">
    <property type="component" value="Unassembled WGS sequence"/>
</dbReference>
<keyword evidence="6 11" id="KW-0812">Transmembrane</keyword>
<name>A0ABW8GMB5_9PROT</name>
<dbReference type="PROSITE" id="PS50109">
    <property type="entry name" value="HIS_KIN"/>
    <property type="match status" value="1"/>
</dbReference>
<dbReference type="SMART" id="SM00387">
    <property type="entry name" value="HATPase_c"/>
    <property type="match status" value="1"/>
</dbReference>
<evidence type="ECO:0000256" key="3">
    <source>
        <dbReference type="ARBA" id="ARBA00012438"/>
    </source>
</evidence>
<dbReference type="EC" id="2.7.13.3" evidence="3"/>
<evidence type="ECO:0000256" key="1">
    <source>
        <dbReference type="ARBA" id="ARBA00000085"/>
    </source>
</evidence>
<dbReference type="GO" id="GO:0004673">
    <property type="term" value="F:protein histidine kinase activity"/>
    <property type="evidence" value="ECO:0007669"/>
    <property type="project" value="UniProtKB-EC"/>
</dbReference>
<accession>A0ABW8GMB5</accession>
<dbReference type="SUPFAM" id="SSF55874">
    <property type="entry name" value="ATPase domain of HSP90 chaperone/DNA topoisomerase II/histidine kinase"/>
    <property type="match status" value="1"/>
</dbReference>